<dbReference type="Proteomes" id="UP000004221">
    <property type="component" value="Unassembled WGS sequence"/>
</dbReference>
<sequence>MGLPIEFEFNPFSTASRAARAENAGRIGEALRLYVKAGQYERVLRCLSEALPDWPVRSSLVAAARELLALEESSAIARAAGVPETITNRLAQEAQTAGDALWRSADRVAASAAQKIGSTRLQQGLKREDEALARLRRSIQAAREGLAELTLSGEGGMDLETEDMRLRQLAQTTRELTEVLDESATY</sequence>
<evidence type="ECO:0000313" key="3">
    <source>
        <dbReference type="Proteomes" id="UP000004221"/>
    </source>
</evidence>
<protein>
    <submittedName>
        <fullName evidence="2">Uncharacterized protein</fullName>
    </submittedName>
</protein>
<evidence type="ECO:0000313" key="2">
    <source>
        <dbReference type="EMBL" id="CCF84635.1"/>
    </source>
</evidence>
<keyword evidence="1" id="KW-0175">Coiled coil</keyword>
<reference evidence="2 3" key="1">
    <citation type="journal article" date="2012" name="ISME J.">
        <title>Nitrification expanded: discovery, physiology and genomics of a nitrite-oxidizing bacterium from the phylum Chloroflexi.</title>
        <authorList>
            <person name="Sorokin D.Y."/>
            <person name="Lucker S."/>
            <person name="Vejmelkova D."/>
            <person name="Kostrikina N.A."/>
            <person name="Kleerebezem R."/>
            <person name="Rijpstra W.I."/>
            <person name="Damste J.S."/>
            <person name="Le Paslier D."/>
            <person name="Muyzer G."/>
            <person name="Wagner M."/>
            <person name="van Loosdrecht M.C."/>
            <person name="Daims H."/>
        </authorList>
    </citation>
    <scope>NUCLEOTIDE SEQUENCE [LARGE SCALE GENOMIC DNA]</scope>
    <source>
        <strain evidence="3">none</strain>
    </source>
</reference>
<dbReference type="EMBL" id="CAGS01000301">
    <property type="protein sequence ID" value="CCF84635.1"/>
    <property type="molecule type" value="Genomic_DNA"/>
</dbReference>
<dbReference type="AlphaFoldDB" id="I4EIX3"/>
<comment type="caution">
    <text evidence="2">The sequence shown here is derived from an EMBL/GenBank/DDBJ whole genome shotgun (WGS) entry which is preliminary data.</text>
</comment>
<dbReference type="RefSeq" id="WP_008478936.1">
    <property type="nucleotide sequence ID" value="NZ_CAGS01000301.1"/>
</dbReference>
<feature type="coiled-coil region" evidence="1">
    <location>
        <begin position="125"/>
        <end position="152"/>
    </location>
</feature>
<accession>I4EIX3</accession>
<evidence type="ECO:0000256" key="1">
    <source>
        <dbReference type="SAM" id="Coils"/>
    </source>
</evidence>
<organism evidence="2 3">
    <name type="scientific">Nitrolancea hollandica Lb</name>
    <dbReference type="NCBI Taxonomy" id="1129897"/>
    <lineage>
        <taxon>Bacteria</taxon>
        <taxon>Pseudomonadati</taxon>
        <taxon>Thermomicrobiota</taxon>
        <taxon>Thermomicrobia</taxon>
        <taxon>Sphaerobacterales</taxon>
        <taxon>Sphaerobacterineae</taxon>
        <taxon>Sphaerobacteraceae</taxon>
        <taxon>Nitrolancea</taxon>
    </lineage>
</organism>
<keyword evidence="3" id="KW-1185">Reference proteome</keyword>
<name>I4EIX3_9BACT</name>
<proteinExistence type="predicted"/>
<gene>
    <name evidence="2" type="ORF">NITHO_370007</name>
</gene>